<comment type="subcellular location">
    <subcellularLocation>
        <location evidence="1">Nucleus</location>
    </subcellularLocation>
</comment>
<evidence type="ECO:0000256" key="3">
    <source>
        <dbReference type="ARBA" id="ARBA00022705"/>
    </source>
</evidence>
<dbReference type="Gene3D" id="3.40.50.300">
    <property type="entry name" value="P-loop containing nucleotide triphosphate hydrolases"/>
    <property type="match status" value="1"/>
</dbReference>
<keyword evidence="3" id="KW-0235">DNA replication</keyword>
<feature type="region of interest" description="Disordered" evidence="6">
    <location>
        <begin position="1"/>
        <end position="57"/>
    </location>
</feature>
<accession>A0A9P6DTU6</accession>
<evidence type="ECO:0000259" key="7">
    <source>
        <dbReference type="Pfam" id="PF13191"/>
    </source>
</evidence>
<evidence type="ECO:0000256" key="2">
    <source>
        <dbReference type="ARBA" id="ARBA00005334"/>
    </source>
</evidence>
<dbReference type="EMBL" id="MU128958">
    <property type="protein sequence ID" value="KAF9514671.1"/>
    <property type="molecule type" value="Genomic_DNA"/>
</dbReference>
<evidence type="ECO:0000259" key="8">
    <source>
        <dbReference type="Pfam" id="PF14629"/>
    </source>
</evidence>
<feature type="compositionally biased region" description="Polar residues" evidence="6">
    <location>
        <begin position="40"/>
        <end position="57"/>
    </location>
</feature>
<comment type="caution">
    <text evidence="9">The sequence shown here is derived from an EMBL/GenBank/DDBJ whole genome shotgun (WGS) entry which is preliminary data.</text>
</comment>
<dbReference type="Pfam" id="PF13191">
    <property type="entry name" value="AAA_16"/>
    <property type="match status" value="1"/>
</dbReference>
<feature type="domain" description="Orc1-like AAA ATPase" evidence="7">
    <location>
        <begin position="103"/>
        <end position="272"/>
    </location>
</feature>
<dbReference type="InterPro" id="IPR016527">
    <property type="entry name" value="ORC4"/>
</dbReference>
<feature type="compositionally biased region" description="Low complexity" evidence="6">
    <location>
        <begin position="19"/>
        <end position="37"/>
    </location>
</feature>
<proteinExistence type="inferred from homology"/>
<feature type="region of interest" description="Disordered" evidence="6">
    <location>
        <begin position="193"/>
        <end position="212"/>
    </location>
</feature>
<dbReference type="InterPro" id="IPR032705">
    <property type="entry name" value="ORC4_C"/>
</dbReference>
<evidence type="ECO:0000313" key="10">
    <source>
        <dbReference type="Proteomes" id="UP000886523"/>
    </source>
</evidence>
<keyword evidence="4" id="KW-0238">DNA-binding</keyword>
<dbReference type="GO" id="GO:0006270">
    <property type="term" value="P:DNA replication initiation"/>
    <property type="evidence" value="ECO:0007669"/>
    <property type="project" value="TreeGrafter"/>
</dbReference>
<keyword evidence="5" id="KW-0539">Nucleus</keyword>
<dbReference type="InterPro" id="IPR041664">
    <property type="entry name" value="AAA_16"/>
</dbReference>
<organism evidence="9 10">
    <name type="scientific">Hydnum rufescens UP504</name>
    <dbReference type="NCBI Taxonomy" id="1448309"/>
    <lineage>
        <taxon>Eukaryota</taxon>
        <taxon>Fungi</taxon>
        <taxon>Dikarya</taxon>
        <taxon>Basidiomycota</taxon>
        <taxon>Agaricomycotina</taxon>
        <taxon>Agaricomycetes</taxon>
        <taxon>Cantharellales</taxon>
        <taxon>Hydnaceae</taxon>
        <taxon>Hydnum</taxon>
    </lineage>
</organism>
<dbReference type="GO" id="GO:0005664">
    <property type="term" value="C:nuclear origin of replication recognition complex"/>
    <property type="evidence" value="ECO:0007669"/>
    <property type="project" value="TreeGrafter"/>
</dbReference>
<dbReference type="PANTHER" id="PTHR12087">
    <property type="entry name" value="ORIGIN RECOGNITION COMPLEX SUBUNIT 4"/>
    <property type="match status" value="1"/>
</dbReference>
<evidence type="ECO:0000256" key="6">
    <source>
        <dbReference type="SAM" id="MobiDB-lite"/>
    </source>
</evidence>
<name>A0A9P6DTU6_9AGAM</name>
<sequence length="552" mass="60520">MSVPAPSFDSYDSDDSVAITPSRPSTSRSPIKKSSPSHARVSSTQLSPSKVSMQTASNLSPHLQPFLEAQKRACLTALAKPPLLSSLSHDDDAVRADAVTFASIVNLLEGTIDRGEGNSCLVLGPRGSGKTRIVRETISQLTLSRTSEGNKSSSSAQKSASPIVVWLSGYAHTNDKLAMKEIGRQLVLQTGSKDLGIPDDNDRDSEDEFETDKGSAGLAHLNSILPPASHLSSIVTTLSSLPRPTIIILDAFDLFMGHARQALLYCLLDTVQNCRAGEGRQGVAVIGITSRVDCLNMLEKRVKSRFSHRIIRCSPPSNISAYMTLARAVLKTPLTDAEAKLIQDSDEDVSETSLLSWRTAWDRSIDELLDTREAQRVFKETFELVRDIGLLCRILTPALLELTPTSPWITPANFVSSARQQRAPDRFPFLSEFSYPCLSLMVAANHIHTGGHETLTFEHLFDTFSRATKQSSSVNVSLDGVSIGLQTLPREILFAAFEYLISIGIFKHSGTSSSSTARQFVRYRCEVDKKDIKAALDKKNHTQLKRWFSRAT</sequence>
<dbReference type="GO" id="GO:0003688">
    <property type="term" value="F:DNA replication origin binding"/>
    <property type="evidence" value="ECO:0007669"/>
    <property type="project" value="TreeGrafter"/>
</dbReference>
<dbReference type="PANTHER" id="PTHR12087:SF0">
    <property type="entry name" value="ORIGIN RECOGNITION COMPLEX SUBUNIT 4"/>
    <property type="match status" value="1"/>
</dbReference>
<evidence type="ECO:0000256" key="4">
    <source>
        <dbReference type="ARBA" id="ARBA00023125"/>
    </source>
</evidence>
<dbReference type="Pfam" id="PF14629">
    <property type="entry name" value="ORC4_C"/>
    <property type="match status" value="1"/>
</dbReference>
<evidence type="ECO:0000313" key="9">
    <source>
        <dbReference type="EMBL" id="KAF9514671.1"/>
    </source>
</evidence>
<evidence type="ECO:0000256" key="5">
    <source>
        <dbReference type="ARBA" id="ARBA00023242"/>
    </source>
</evidence>
<dbReference type="Proteomes" id="UP000886523">
    <property type="component" value="Unassembled WGS sequence"/>
</dbReference>
<dbReference type="AlphaFoldDB" id="A0A9P6DTU6"/>
<reference evidence="9" key="1">
    <citation type="journal article" date="2020" name="Nat. Commun.">
        <title>Large-scale genome sequencing of mycorrhizal fungi provides insights into the early evolution of symbiotic traits.</title>
        <authorList>
            <person name="Miyauchi S."/>
            <person name="Kiss E."/>
            <person name="Kuo A."/>
            <person name="Drula E."/>
            <person name="Kohler A."/>
            <person name="Sanchez-Garcia M."/>
            <person name="Morin E."/>
            <person name="Andreopoulos B."/>
            <person name="Barry K.W."/>
            <person name="Bonito G."/>
            <person name="Buee M."/>
            <person name="Carver A."/>
            <person name="Chen C."/>
            <person name="Cichocki N."/>
            <person name="Clum A."/>
            <person name="Culley D."/>
            <person name="Crous P.W."/>
            <person name="Fauchery L."/>
            <person name="Girlanda M."/>
            <person name="Hayes R.D."/>
            <person name="Keri Z."/>
            <person name="LaButti K."/>
            <person name="Lipzen A."/>
            <person name="Lombard V."/>
            <person name="Magnuson J."/>
            <person name="Maillard F."/>
            <person name="Murat C."/>
            <person name="Nolan M."/>
            <person name="Ohm R.A."/>
            <person name="Pangilinan J."/>
            <person name="Pereira M.F."/>
            <person name="Perotto S."/>
            <person name="Peter M."/>
            <person name="Pfister S."/>
            <person name="Riley R."/>
            <person name="Sitrit Y."/>
            <person name="Stielow J.B."/>
            <person name="Szollosi G."/>
            <person name="Zifcakova L."/>
            <person name="Stursova M."/>
            <person name="Spatafora J.W."/>
            <person name="Tedersoo L."/>
            <person name="Vaario L.M."/>
            <person name="Yamada A."/>
            <person name="Yan M."/>
            <person name="Wang P."/>
            <person name="Xu J."/>
            <person name="Bruns T."/>
            <person name="Baldrian P."/>
            <person name="Vilgalys R."/>
            <person name="Dunand C."/>
            <person name="Henrissat B."/>
            <person name="Grigoriev I.V."/>
            <person name="Hibbett D."/>
            <person name="Nagy L.G."/>
            <person name="Martin F.M."/>
        </authorList>
    </citation>
    <scope>NUCLEOTIDE SEQUENCE</scope>
    <source>
        <strain evidence="9">UP504</strain>
    </source>
</reference>
<protein>
    <recommendedName>
        <fullName evidence="11">Origin recognition complex subunit 4</fullName>
    </recommendedName>
</protein>
<dbReference type="OrthoDB" id="343623at2759"/>
<feature type="compositionally biased region" description="Acidic residues" evidence="6">
    <location>
        <begin position="197"/>
        <end position="210"/>
    </location>
</feature>
<feature type="domain" description="Origin recognition complex subunit 4 C-terminal" evidence="8">
    <location>
        <begin position="345"/>
        <end position="536"/>
    </location>
</feature>
<dbReference type="InterPro" id="IPR027417">
    <property type="entry name" value="P-loop_NTPase"/>
</dbReference>
<keyword evidence="10" id="KW-1185">Reference proteome</keyword>
<evidence type="ECO:0000256" key="1">
    <source>
        <dbReference type="ARBA" id="ARBA00004123"/>
    </source>
</evidence>
<dbReference type="SUPFAM" id="SSF52540">
    <property type="entry name" value="P-loop containing nucleoside triphosphate hydrolases"/>
    <property type="match status" value="1"/>
</dbReference>
<evidence type="ECO:0008006" key="11">
    <source>
        <dbReference type="Google" id="ProtNLM"/>
    </source>
</evidence>
<gene>
    <name evidence="9" type="ORF">BS47DRAFT_855847</name>
</gene>
<comment type="similarity">
    <text evidence="2">Belongs to the ORC4 family.</text>
</comment>